<reference evidence="17" key="1">
    <citation type="submission" date="2022-11" db="UniProtKB">
        <authorList>
            <consortium name="WormBaseParasite"/>
        </authorList>
    </citation>
    <scope>IDENTIFICATION</scope>
</reference>
<keyword evidence="7" id="KW-1133">Transmembrane helix</keyword>
<dbReference type="PANTHER" id="PTHR18945">
    <property type="entry name" value="NEUROTRANSMITTER GATED ION CHANNEL"/>
    <property type="match status" value="1"/>
</dbReference>
<feature type="region of interest" description="Disordered" evidence="13">
    <location>
        <begin position="303"/>
        <end position="334"/>
    </location>
</feature>
<dbReference type="WBParaSite" id="PSAMB.scaffold274size59727.g4281.t1">
    <property type="protein sequence ID" value="PSAMB.scaffold274size59727.g4281.t1"/>
    <property type="gene ID" value="PSAMB.scaffold274size59727.g4281"/>
</dbReference>
<dbReference type="AlphaFoldDB" id="A0A914W041"/>
<organism evidence="16 17">
    <name type="scientific">Plectus sambesii</name>
    <dbReference type="NCBI Taxonomy" id="2011161"/>
    <lineage>
        <taxon>Eukaryota</taxon>
        <taxon>Metazoa</taxon>
        <taxon>Ecdysozoa</taxon>
        <taxon>Nematoda</taxon>
        <taxon>Chromadorea</taxon>
        <taxon>Plectida</taxon>
        <taxon>Plectina</taxon>
        <taxon>Plectoidea</taxon>
        <taxon>Plectidae</taxon>
        <taxon>Plectus</taxon>
    </lineage>
</organism>
<keyword evidence="12" id="KW-0175">Coiled coil</keyword>
<name>A0A914W041_9BILA</name>
<dbReference type="SUPFAM" id="SSF90112">
    <property type="entry name" value="Neurotransmitter-gated ion-channel transmembrane pore"/>
    <property type="match status" value="1"/>
</dbReference>
<evidence type="ECO:0000256" key="12">
    <source>
        <dbReference type="SAM" id="Coils"/>
    </source>
</evidence>
<dbReference type="InterPro" id="IPR006028">
    <property type="entry name" value="GABAA/Glycine_rcpt"/>
</dbReference>
<evidence type="ECO:0000256" key="3">
    <source>
        <dbReference type="ARBA" id="ARBA00022448"/>
    </source>
</evidence>
<dbReference type="InterPro" id="IPR018000">
    <property type="entry name" value="Neurotransmitter_ion_chnl_CS"/>
</dbReference>
<keyword evidence="8 11" id="KW-0406">Ion transport</keyword>
<dbReference type="Pfam" id="PF02932">
    <property type="entry name" value="Neur_chan_memb"/>
    <property type="match status" value="1"/>
</dbReference>
<keyword evidence="9" id="KW-0472">Membrane</keyword>
<evidence type="ECO:0000256" key="4">
    <source>
        <dbReference type="ARBA" id="ARBA00022475"/>
    </source>
</evidence>
<keyword evidence="3 11" id="KW-0813">Transport</keyword>
<feature type="domain" description="Neurotransmitter-gated ion-channel transmembrane" evidence="15">
    <location>
        <begin position="617"/>
        <end position="667"/>
    </location>
</feature>
<feature type="compositionally biased region" description="Basic and acidic residues" evidence="13">
    <location>
        <begin position="313"/>
        <end position="322"/>
    </location>
</feature>
<dbReference type="SUPFAM" id="SSF63712">
    <property type="entry name" value="Nicotinic receptor ligand binding domain-like"/>
    <property type="match status" value="1"/>
</dbReference>
<dbReference type="InterPro" id="IPR036719">
    <property type="entry name" value="Neuro-gated_channel_TM_sf"/>
</dbReference>
<feature type="domain" description="Neurotransmitter-gated ion-channel ligand-binding" evidence="14">
    <location>
        <begin position="402"/>
        <end position="609"/>
    </location>
</feature>
<evidence type="ECO:0000256" key="9">
    <source>
        <dbReference type="ARBA" id="ARBA00023136"/>
    </source>
</evidence>
<evidence type="ECO:0000256" key="2">
    <source>
        <dbReference type="ARBA" id="ARBA00004236"/>
    </source>
</evidence>
<keyword evidence="10 11" id="KW-0407">Ion channel</keyword>
<dbReference type="PRINTS" id="PR00253">
    <property type="entry name" value="GABAARECEPTR"/>
</dbReference>
<dbReference type="Pfam" id="PF11414">
    <property type="entry name" value="Suppressor_APC"/>
    <property type="match status" value="1"/>
</dbReference>
<dbReference type="InterPro" id="IPR038050">
    <property type="entry name" value="Neuro_actylchol_rec"/>
</dbReference>
<evidence type="ECO:0000256" key="6">
    <source>
        <dbReference type="ARBA" id="ARBA00022729"/>
    </source>
</evidence>
<sequence length="683" mass="77124">MIGSLGVLFGSRTKGGGTCFGSAKHERLLDEETELVRRGLDTCSKLVNWYNERMTSLEKRSEFLGKGMVALESAVHEERLNYLRAHVTEVNRRMVALMESSERGFPTHINLEVRNQLPQPNDDQLIWLHRQNRQLTEEISEKTKLIEHQERELKTLLKQLHEPRNGHMSSASSAISQNLHRPSALVRPALHQPNTPTYATNGLNHISAHKPVPVKGDWWAPDANERWPGVAAKRSGSLRLINDCYTVRARQSSAECFLPRGVRKLSATPGEARWCNEDRSTGHAATGGARLIKSFAVVIEEQENAVSPPSFGPRERERERETHSHHRHQLDTTNALSVPTPSLVPPLKSAAGNVANFCLVSPALVLSITPMAKQVFCFAFFGIYIGTIAQMFETQTVLPINRKLLNYLRNESAYNRYATPTQYDGTATNVSMSMYIEGISSFSAQTMDYHLDMYFQQEWIDPRLAHGEAFPMLIRDRNVFALIWSPDLYFANARKAAFQDVTADNFLVWVYPDGKVFYDCRISLSVICMMDLANYPLDGQVCELRILSYAYPETQLRLRWTNVLTPIERNVNIRMPDMQLIDIQTGYCNGTYATGVWSCVTADFIVQRQIMHHILQTYVPTGLIVVISWFNFWLDIDAAPARVSLSITTLLTISTQANAVKLALPEVIRMLIDAMSSILSAIP</sequence>
<dbReference type="InterPro" id="IPR006201">
    <property type="entry name" value="Neur_channel"/>
</dbReference>
<evidence type="ECO:0000259" key="15">
    <source>
        <dbReference type="Pfam" id="PF02932"/>
    </source>
</evidence>
<dbReference type="PROSITE" id="PS00236">
    <property type="entry name" value="NEUROTR_ION_CHANNEL"/>
    <property type="match status" value="1"/>
</dbReference>
<keyword evidence="4" id="KW-1003">Cell membrane</keyword>
<evidence type="ECO:0000256" key="8">
    <source>
        <dbReference type="ARBA" id="ARBA00023065"/>
    </source>
</evidence>
<evidence type="ECO:0000313" key="16">
    <source>
        <dbReference type="Proteomes" id="UP000887566"/>
    </source>
</evidence>
<evidence type="ECO:0000256" key="5">
    <source>
        <dbReference type="ARBA" id="ARBA00022692"/>
    </source>
</evidence>
<dbReference type="InterPro" id="IPR006029">
    <property type="entry name" value="Neurotrans-gated_channel_TM"/>
</dbReference>
<evidence type="ECO:0000256" key="11">
    <source>
        <dbReference type="RuleBase" id="RU000687"/>
    </source>
</evidence>
<dbReference type="Gene3D" id="2.70.170.10">
    <property type="entry name" value="Neurotransmitter-gated ion-channel ligand-binding domain"/>
    <property type="match status" value="1"/>
</dbReference>
<keyword evidence="6" id="KW-0732">Signal</keyword>
<keyword evidence="16" id="KW-1185">Reference proteome</keyword>
<comment type="similarity">
    <text evidence="11">Belongs to the ligand-gated ion channel (TC 1.A.9) family.</text>
</comment>
<evidence type="ECO:0000259" key="14">
    <source>
        <dbReference type="Pfam" id="PF02931"/>
    </source>
</evidence>
<dbReference type="InterPro" id="IPR036734">
    <property type="entry name" value="Neur_chan_lig-bd_sf"/>
</dbReference>
<evidence type="ECO:0000313" key="17">
    <source>
        <dbReference type="WBParaSite" id="PSAMB.scaffold274size59727.g4281.t1"/>
    </source>
</evidence>
<feature type="coiled-coil region" evidence="12">
    <location>
        <begin position="132"/>
        <end position="159"/>
    </location>
</feature>
<accession>A0A914W041</accession>
<dbReference type="InterPro" id="IPR006202">
    <property type="entry name" value="Neur_chan_lig-bd"/>
</dbReference>
<comment type="subcellular location">
    <subcellularLocation>
        <location evidence="2">Cell membrane</location>
    </subcellularLocation>
    <subcellularLocation>
        <location evidence="1">Membrane</location>
        <topology evidence="1">Multi-pass membrane protein</topology>
    </subcellularLocation>
</comment>
<keyword evidence="5" id="KW-0812">Transmembrane</keyword>
<dbReference type="FunFam" id="2.70.170.10:FF:000039">
    <property type="entry name" value="Ligand-Gated ion Channel"/>
    <property type="match status" value="1"/>
</dbReference>
<dbReference type="GO" id="GO:0005230">
    <property type="term" value="F:extracellular ligand-gated monoatomic ion channel activity"/>
    <property type="evidence" value="ECO:0007669"/>
    <property type="project" value="InterPro"/>
</dbReference>
<dbReference type="CDD" id="cd18987">
    <property type="entry name" value="LGIC_ECD_anion"/>
    <property type="match status" value="1"/>
</dbReference>
<dbReference type="Pfam" id="PF02931">
    <property type="entry name" value="Neur_chan_LBD"/>
    <property type="match status" value="1"/>
</dbReference>
<dbReference type="Proteomes" id="UP000887566">
    <property type="component" value="Unplaced"/>
</dbReference>
<evidence type="ECO:0000256" key="10">
    <source>
        <dbReference type="ARBA" id="ARBA00023303"/>
    </source>
</evidence>
<dbReference type="PRINTS" id="PR00252">
    <property type="entry name" value="NRIONCHANNEL"/>
</dbReference>
<dbReference type="CDD" id="cd19049">
    <property type="entry name" value="LGIC_TM_anion"/>
    <property type="match status" value="1"/>
</dbReference>
<evidence type="ECO:0000256" key="13">
    <source>
        <dbReference type="SAM" id="MobiDB-lite"/>
    </source>
</evidence>
<evidence type="ECO:0000256" key="1">
    <source>
        <dbReference type="ARBA" id="ARBA00004141"/>
    </source>
</evidence>
<dbReference type="GO" id="GO:0004888">
    <property type="term" value="F:transmembrane signaling receptor activity"/>
    <property type="evidence" value="ECO:0007669"/>
    <property type="project" value="InterPro"/>
</dbReference>
<dbReference type="Gene3D" id="1.20.58.390">
    <property type="entry name" value="Neurotransmitter-gated ion-channel transmembrane domain"/>
    <property type="match status" value="1"/>
</dbReference>
<dbReference type="GO" id="GO:0005886">
    <property type="term" value="C:plasma membrane"/>
    <property type="evidence" value="ECO:0007669"/>
    <property type="project" value="UniProtKB-SubCell"/>
</dbReference>
<evidence type="ECO:0000256" key="7">
    <source>
        <dbReference type="ARBA" id="ARBA00022989"/>
    </source>
</evidence>
<proteinExistence type="inferred from homology"/>
<protein>
    <submittedName>
        <fullName evidence="17">Uncharacterized protein</fullName>
    </submittedName>
</protein>